<keyword evidence="4 10" id="KW-0312">Gluconeogenesis</keyword>
<dbReference type="GO" id="GO:0016301">
    <property type="term" value="F:kinase activity"/>
    <property type="evidence" value="ECO:0007669"/>
    <property type="project" value="UniProtKB-KW"/>
</dbReference>
<evidence type="ECO:0000256" key="7">
    <source>
        <dbReference type="ARBA" id="ARBA00022840"/>
    </source>
</evidence>
<feature type="binding site" evidence="10">
    <location>
        <position position="213"/>
    </location>
    <ligand>
        <name>Mn(2+)</name>
        <dbReference type="ChEBI" id="CHEBI:29035"/>
    </ligand>
</feature>
<dbReference type="PROSITE" id="PS00532">
    <property type="entry name" value="PEPCK_ATP"/>
    <property type="match status" value="1"/>
</dbReference>
<dbReference type="EC" id="4.1.1.49" evidence="3 10"/>
<dbReference type="SUPFAM" id="SSF68923">
    <property type="entry name" value="PEP carboxykinase N-terminal domain"/>
    <property type="match status" value="1"/>
</dbReference>
<comment type="similarity">
    <text evidence="2 10">Belongs to the phosphoenolpyruvate carboxykinase (ATP) family.</text>
</comment>
<dbReference type="NCBIfam" id="NF006820">
    <property type="entry name" value="PRK09344.1-2"/>
    <property type="match status" value="1"/>
</dbReference>
<dbReference type="InterPro" id="IPR001272">
    <property type="entry name" value="PEP_carboxykinase_ATP"/>
</dbReference>
<reference evidence="11 12" key="1">
    <citation type="submission" date="2018-03" db="EMBL/GenBank/DDBJ databases">
        <title>Genome sequence of Clostridium luticellarii DSM 29923.</title>
        <authorList>
            <person name="Poehlein A."/>
            <person name="Daniel R."/>
        </authorList>
    </citation>
    <scope>NUCLEOTIDE SEQUENCE [LARGE SCALE GENOMIC DNA]</scope>
    <source>
        <strain evidence="11 12">DSM 29923</strain>
    </source>
</reference>
<feature type="binding site" evidence="10">
    <location>
        <position position="194"/>
    </location>
    <ligand>
        <name>ATP</name>
        <dbReference type="ChEBI" id="CHEBI:30616"/>
    </ligand>
</feature>
<proteinExistence type="inferred from homology"/>
<feature type="binding site" evidence="10">
    <location>
        <begin position="433"/>
        <end position="434"/>
    </location>
    <ligand>
        <name>ATP</name>
        <dbReference type="ChEBI" id="CHEBI:30616"/>
    </ligand>
</feature>
<dbReference type="GO" id="GO:0005524">
    <property type="term" value="F:ATP binding"/>
    <property type="evidence" value="ECO:0007669"/>
    <property type="project" value="UniProtKB-UniRule"/>
</dbReference>
<evidence type="ECO:0000256" key="4">
    <source>
        <dbReference type="ARBA" id="ARBA00022432"/>
    </source>
</evidence>
<dbReference type="GO" id="GO:0004612">
    <property type="term" value="F:phosphoenolpyruvate carboxykinase (ATP) activity"/>
    <property type="evidence" value="ECO:0007669"/>
    <property type="project" value="UniProtKB-UniRule"/>
</dbReference>
<protein>
    <recommendedName>
        <fullName evidence="3 10">Phosphoenolpyruvate carboxykinase (ATP)</fullName>
        <shortName evidence="10">PCK</shortName>
        <shortName evidence="10">PEP carboxykinase</shortName>
        <shortName evidence="10">PEPCK</shortName>
        <ecNumber evidence="3 10">4.1.1.49</ecNumber>
    </recommendedName>
</protein>
<dbReference type="CDD" id="cd00484">
    <property type="entry name" value="PEPCK_ATP"/>
    <property type="match status" value="1"/>
</dbReference>
<feature type="binding site" evidence="10">
    <location>
        <position position="194"/>
    </location>
    <ligand>
        <name>substrate</name>
    </ligand>
</feature>
<keyword evidence="6 10" id="KW-0210">Decarboxylase</keyword>
<keyword evidence="8 10" id="KW-0456">Lyase</keyword>
<evidence type="ECO:0000256" key="3">
    <source>
        <dbReference type="ARBA" id="ARBA00012363"/>
    </source>
</evidence>
<name>A0A2T0BQY1_9CLOT</name>
<dbReference type="OrthoDB" id="9806325at2"/>
<dbReference type="InterPro" id="IPR008210">
    <property type="entry name" value="PEP_carboxykinase_N"/>
</dbReference>
<dbReference type="NCBIfam" id="NF006821">
    <property type="entry name" value="PRK09344.1-3"/>
    <property type="match status" value="1"/>
</dbReference>
<keyword evidence="12" id="KW-1185">Reference proteome</keyword>
<dbReference type="InterPro" id="IPR015994">
    <property type="entry name" value="PEPCK_ATP_CS"/>
</dbReference>
<feature type="binding site" evidence="10">
    <location>
        <position position="439"/>
    </location>
    <ligand>
        <name>ATP</name>
        <dbReference type="ChEBI" id="CHEBI:30616"/>
    </ligand>
</feature>
<feature type="binding site" evidence="10">
    <location>
        <position position="250"/>
    </location>
    <ligand>
        <name>Mn(2+)</name>
        <dbReference type="ChEBI" id="CHEBI:29035"/>
    </ligand>
</feature>
<evidence type="ECO:0000256" key="10">
    <source>
        <dbReference type="HAMAP-Rule" id="MF_00453"/>
    </source>
</evidence>
<dbReference type="PANTHER" id="PTHR30031">
    <property type="entry name" value="PHOSPHOENOLPYRUVATE CARBOXYKINASE ATP"/>
    <property type="match status" value="1"/>
</dbReference>
<keyword evidence="10" id="KW-0963">Cytoplasm</keyword>
<dbReference type="Gene3D" id="2.170.8.10">
    <property type="entry name" value="Phosphoenolpyruvate Carboxykinase, domain 2"/>
    <property type="match status" value="1"/>
</dbReference>
<evidence type="ECO:0000256" key="6">
    <source>
        <dbReference type="ARBA" id="ARBA00022793"/>
    </source>
</evidence>
<comment type="caution">
    <text evidence="11">The sequence shown here is derived from an EMBL/GenBank/DDBJ whole genome shotgun (WGS) entry which is preliminary data.</text>
</comment>
<dbReference type="GO" id="GO:0046872">
    <property type="term" value="F:metal ion binding"/>
    <property type="evidence" value="ECO:0007669"/>
    <property type="project" value="UniProtKB-KW"/>
</dbReference>
<feature type="binding site" evidence="10">
    <location>
        <position position="314"/>
    </location>
    <ligand>
        <name>ATP</name>
        <dbReference type="ChEBI" id="CHEBI:30616"/>
    </ligand>
</feature>
<dbReference type="SUPFAM" id="SSF53795">
    <property type="entry name" value="PEP carboxykinase-like"/>
    <property type="match status" value="1"/>
</dbReference>
<evidence type="ECO:0000313" key="11">
    <source>
        <dbReference type="EMBL" id="PRR86242.1"/>
    </source>
</evidence>
<dbReference type="HAMAP" id="MF_00453">
    <property type="entry name" value="PEPCK_ATP"/>
    <property type="match status" value="1"/>
</dbReference>
<dbReference type="UniPathway" id="UPA00138"/>
<feature type="binding site" evidence="10">
    <location>
        <position position="314"/>
    </location>
    <ligand>
        <name>substrate</name>
    </ligand>
</feature>
<dbReference type="GO" id="GO:0005829">
    <property type="term" value="C:cytosol"/>
    <property type="evidence" value="ECO:0007669"/>
    <property type="project" value="TreeGrafter"/>
</dbReference>
<gene>
    <name evidence="10 11" type="primary">pckA</name>
    <name evidence="11" type="ORF">CLLU_07190</name>
</gene>
<feature type="binding site" evidence="10">
    <location>
        <position position="213"/>
    </location>
    <ligand>
        <name>ATP</name>
        <dbReference type="ChEBI" id="CHEBI:30616"/>
    </ligand>
</feature>
<comment type="subcellular location">
    <subcellularLocation>
        <location evidence="10">Cytoplasm</location>
    </subcellularLocation>
</comment>
<evidence type="ECO:0000256" key="8">
    <source>
        <dbReference type="ARBA" id="ARBA00023239"/>
    </source>
</evidence>
<feature type="binding site" evidence="10">
    <location>
        <position position="194"/>
    </location>
    <ligand>
        <name>Mn(2+)</name>
        <dbReference type="ChEBI" id="CHEBI:29035"/>
    </ligand>
</feature>
<comment type="function">
    <text evidence="10">Involved in the gluconeogenesis. Catalyzes the conversion of oxaloacetate (OAA) to phosphoenolpyruvate (PEP) through direct phosphoryl transfer between the nucleoside triphosphate and OAA.</text>
</comment>
<dbReference type="Gene3D" id="3.40.449.10">
    <property type="entry name" value="Phosphoenolpyruvate Carboxykinase, domain 1"/>
    <property type="match status" value="1"/>
</dbReference>
<evidence type="ECO:0000256" key="5">
    <source>
        <dbReference type="ARBA" id="ARBA00022741"/>
    </source>
</evidence>
<evidence type="ECO:0000256" key="9">
    <source>
        <dbReference type="ARBA" id="ARBA00047371"/>
    </source>
</evidence>
<dbReference type="InterPro" id="IPR013035">
    <property type="entry name" value="PEP_carboxykinase_C"/>
</dbReference>
<sequence>MNMDLTYLNIDRYRAMYRNLPPAKLIELSIKRNEGILSNKGALMINTGKYTGRSPKDRFIVRQKSIVDKINWGNTNLSIDEGTFDRLYNRVLSYLQDRDIFVFDGFVGALSEYSMPIRVICEKASQALFATQMFRRPALDELKNFDPEFNVIAVPDFKACGKNDGINSEAFILINFDKRVILIGGTSYCGEIKKSVFSVMNFLLPQKDVMPMHCSANIGDDGKTSLFFGLSGTGKTTLSADKDRKLIGDDEHGWCDEGVFNFEGGCYAKTIRLDSVKEHEIYGAIKFGTVLENVVADESGVPDYNDSRYTENTRAAYPIEYIENVEKSGVGGNPQAIIFLTADAFGVMPPICRLSKEAAMYHFMSGYTSKVSGTERGITEPEATFSACFGEPFMLMHPAVYARLLGEKINKHNTEIYMVNTGWIGGEYGVGKRIDLPYTRAMVKAALEGKLKDGNFIEHPIFKVMMPTSCPGVPDEILNPRNMWKDKRAYDIKAQELSRKFQENFKRFEGISQNIINAGPRVESLSRI</sequence>
<accession>A0A2T0BQY1</accession>
<comment type="pathway">
    <text evidence="1 10">Carbohydrate biosynthesis; gluconeogenesis.</text>
</comment>
<dbReference type="Gene3D" id="3.90.228.20">
    <property type="match status" value="1"/>
</dbReference>
<keyword evidence="11" id="KW-0808">Transferase</keyword>
<dbReference type="RefSeq" id="WP_106008221.1">
    <property type="nucleotide sequence ID" value="NZ_JALCPJ010000037.1"/>
</dbReference>
<dbReference type="Pfam" id="PF01293">
    <property type="entry name" value="PEPCK_ATP"/>
    <property type="match status" value="1"/>
</dbReference>
<dbReference type="GO" id="GO:0006094">
    <property type="term" value="P:gluconeogenesis"/>
    <property type="evidence" value="ECO:0007669"/>
    <property type="project" value="UniProtKB-UniRule"/>
</dbReference>
<keyword evidence="7 10" id="KW-0067">ATP-binding</keyword>
<dbReference type="AlphaFoldDB" id="A0A2T0BQY1"/>
<keyword evidence="11" id="KW-0418">Kinase</keyword>
<dbReference type="Proteomes" id="UP000237798">
    <property type="component" value="Unassembled WGS sequence"/>
</dbReference>
<evidence type="ECO:0000313" key="12">
    <source>
        <dbReference type="Proteomes" id="UP000237798"/>
    </source>
</evidence>
<keyword evidence="11" id="KW-0670">Pyruvate</keyword>
<comment type="cofactor">
    <cofactor evidence="10">
        <name>Mn(2+)</name>
        <dbReference type="ChEBI" id="CHEBI:29035"/>
    </cofactor>
    <text evidence="10">Binds 1 Mn(2+) ion per subunit.</text>
</comment>
<evidence type="ECO:0000256" key="1">
    <source>
        <dbReference type="ARBA" id="ARBA00004742"/>
    </source>
</evidence>
<organism evidence="11 12">
    <name type="scientific">Clostridium luticellarii</name>
    <dbReference type="NCBI Taxonomy" id="1691940"/>
    <lineage>
        <taxon>Bacteria</taxon>
        <taxon>Bacillati</taxon>
        <taxon>Bacillota</taxon>
        <taxon>Clostridia</taxon>
        <taxon>Eubacteriales</taxon>
        <taxon>Clostridiaceae</taxon>
        <taxon>Clostridium</taxon>
    </lineage>
</organism>
<evidence type="ECO:0000256" key="2">
    <source>
        <dbReference type="ARBA" id="ARBA00006052"/>
    </source>
</evidence>
<dbReference type="PIRSF" id="PIRSF006294">
    <property type="entry name" value="PEP_crbxkin"/>
    <property type="match status" value="1"/>
</dbReference>
<dbReference type="NCBIfam" id="TIGR00224">
    <property type="entry name" value="pckA"/>
    <property type="match status" value="1"/>
</dbReference>
<feature type="binding site" evidence="10">
    <location>
        <position position="278"/>
    </location>
    <ligand>
        <name>ATP</name>
        <dbReference type="ChEBI" id="CHEBI:30616"/>
    </ligand>
</feature>
<keyword evidence="5 10" id="KW-0547">Nucleotide-binding</keyword>
<dbReference type="EMBL" id="PVXP01000006">
    <property type="protein sequence ID" value="PRR86242.1"/>
    <property type="molecule type" value="Genomic_DNA"/>
</dbReference>
<feature type="binding site" evidence="10">
    <location>
        <position position="53"/>
    </location>
    <ligand>
        <name>substrate</name>
    </ligand>
</feature>
<dbReference type="PANTHER" id="PTHR30031:SF0">
    <property type="entry name" value="PHOSPHOENOLPYRUVATE CARBOXYKINASE (ATP)"/>
    <property type="match status" value="1"/>
</dbReference>
<feature type="binding site" evidence="10">
    <location>
        <begin position="229"/>
        <end position="237"/>
    </location>
    <ligand>
        <name>ATP</name>
        <dbReference type="ChEBI" id="CHEBI:30616"/>
    </ligand>
</feature>
<keyword evidence="10" id="KW-0479">Metal-binding</keyword>
<comment type="catalytic activity">
    <reaction evidence="9 10">
        <text>oxaloacetate + ATP = phosphoenolpyruvate + ADP + CO2</text>
        <dbReference type="Rhea" id="RHEA:18617"/>
        <dbReference type="ChEBI" id="CHEBI:16452"/>
        <dbReference type="ChEBI" id="CHEBI:16526"/>
        <dbReference type="ChEBI" id="CHEBI:30616"/>
        <dbReference type="ChEBI" id="CHEBI:58702"/>
        <dbReference type="ChEBI" id="CHEBI:456216"/>
        <dbReference type="EC" id="4.1.1.49"/>
    </reaction>
</comment>
<keyword evidence="10" id="KW-0464">Manganese</keyword>
<feature type="binding site" evidence="10">
    <location>
        <position position="188"/>
    </location>
    <ligand>
        <name>substrate</name>
    </ligand>
</feature>